<keyword evidence="3" id="KW-1185">Reference proteome</keyword>
<organism evidence="2 3">
    <name type="scientific">Cylindrotheca closterium</name>
    <dbReference type="NCBI Taxonomy" id="2856"/>
    <lineage>
        <taxon>Eukaryota</taxon>
        <taxon>Sar</taxon>
        <taxon>Stramenopiles</taxon>
        <taxon>Ochrophyta</taxon>
        <taxon>Bacillariophyta</taxon>
        <taxon>Bacillariophyceae</taxon>
        <taxon>Bacillariophycidae</taxon>
        <taxon>Bacillariales</taxon>
        <taxon>Bacillariaceae</taxon>
        <taxon>Cylindrotheca</taxon>
    </lineage>
</organism>
<comment type="caution">
    <text evidence="2">The sequence shown here is derived from an EMBL/GenBank/DDBJ whole genome shotgun (WGS) entry which is preliminary data.</text>
</comment>
<keyword evidence="1" id="KW-0812">Transmembrane</keyword>
<evidence type="ECO:0000313" key="2">
    <source>
        <dbReference type="EMBL" id="CAJ1934833.1"/>
    </source>
</evidence>
<gene>
    <name evidence="2" type="ORF">CYCCA115_LOCUS4170</name>
</gene>
<evidence type="ECO:0000256" key="1">
    <source>
        <dbReference type="SAM" id="Phobius"/>
    </source>
</evidence>
<name>A0AAD2FIZ6_9STRA</name>
<keyword evidence="1" id="KW-0472">Membrane</keyword>
<feature type="transmembrane region" description="Helical" evidence="1">
    <location>
        <begin position="9"/>
        <end position="29"/>
    </location>
</feature>
<protein>
    <submittedName>
        <fullName evidence="2">Uncharacterized protein</fullName>
    </submittedName>
</protein>
<feature type="non-terminal residue" evidence="2">
    <location>
        <position position="1"/>
    </location>
</feature>
<reference evidence="2" key="1">
    <citation type="submission" date="2023-08" db="EMBL/GenBank/DDBJ databases">
        <authorList>
            <person name="Audoor S."/>
            <person name="Bilcke G."/>
        </authorList>
    </citation>
    <scope>NUCLEOTIDE SEQUENCE</scope>
</reference>
<dbReference type="EMBL" id="CAKOGP040000396">
    <property type="protein sequence ID" value="CAJ1934833.1"/>
    <property type="molecule type" value="Genomic_DNA"/>
</dbReference>
<sequence length="140" mass="15910">MPHQAQQQYLIIILLKISLGLNIIIAAVYDITNLCHQYQQQIIHQSDEYDILLLQTLLAVGPNDILARHVDGHGSQQQAIAESIAASASKEFNTYHNSAAICVIQKGALRYIDEWVYYNLLGIGFDHIYFYDNSDDFELQ</sequence>
<dbReference type="Proteomes" id="UP001295423">
    <property type="component" value="Unassembled WGS sequence"/>
</dbReference>
<accession>A0AAD2FIZ6</accession>
<keyword evidence="1" id="KW-1133">Transmembrane helix</keyword>
<evidence type="ECO:0000313" key="3">
    <source>
        <dbReference type="Proteomes" id="UP001295423"/>
    </source>
</evidence>
<proteinExistence type="predicted"/>
<dbReference type="AlphaFoldDB" id="A0AAD2FIZ6"/>